<evidence type="ECO:0000313" key="3">
    <source>
        <dbReference type="Proteomes" id="UP000635606"/>
    </source>
</evidence>
<dbReference type="RefSeq" id="WP_203927593.1">
    <property type="nucleotide sequence ID" value="NZ_BOPH01000028.1"/>
</dbReference>
<gene>
    <name evidence="2" type="ORF">Voc01_025520</name>
</gene>
<dbReference type="EMBL" id="BOPH01000028">
    <property type="protein sequence ID" value="GIJ67635.1"/>
    <property type="molecule type" value="Genomic_DNA"/>
</dbReference>
<name>A0A8J3ZSM7_9ACTN</name>
<proteinExistence type="predicted"/>
<dbReference type="AlphaFoldDB" id="A0A8J3ZSM7"/>
<comment type="caution">
    <text evidence="2">The sequence shown here is derived from an EMBL/GenBank/DDBJ whole genome shotgun (WGS) entry which is preliminary data.</text>
</comment>
<evidence type="ECO:0000256" key="1">
    <source>
        <dbReference type="SAM" id="Phobius"/>
    </source>
</evidence>
<keyword evidence="1" id="KW-0812">Transmembrane</keyword>
<feature type="transmembrane region" description="Helical" evidence="1">
    <location>
        <begin position="118"/>
        <end position="137"/>
    </location>
</feature>
<keyword evidence="1" id="KW-1133">Transmembrane helix</keyword>
<feature type="transmembrane region" description="Helical" evidence="1">
    <location>
        <begin position="95"/>
        <end position="112"/>
    </location>
</feature>
<organism evidence="2 3">
    <name type="scientific">Virgisporangium ochraceum</name>
    <dbReference type="NCBI Taxonomy" id="65505"/>
    <lineage>
        <taxon>Bacteria</taxon>
        <taxon>Bacillati</taxon>
        <taxon>Actinomycetota</taxon>
        <taxon>Actinomycetes</taxon>
        <taxon>Micromonosporales</taxon>
        <taxon>Micromonosporaceae</taxon>
        <taxon>Virgisporangium</taxon>
    </lineage>
</organism>
<accession>A0A8J3ZSM7</accession>
<protein>
    <submittedName>
        <fullName evidence="2">Uncharacterized protein</fullName>
    </submittedName>
</protein>
<feature type="transmembrane region" description="Helical" evidence="1">
    <location>
        <begin position="37"/>
        <end position="59"/>
    </location>
</feature>
<sequence>MNRLVGHYAPWLLTAVLGLLILITVVPQVTEVLRWRVLILVLLLVFAAAVYLAVTLFAHGRRLCEHCIRALPLDASTVAQRYRVRFRTAHLFERRPLAFGYLGVVIASSLLYDHPVGRYVWAAAQATLAYLLVVYVTHQRLQPWCPQCRAGGEELTAPSAPNPVTSQV</sequence>
<dbReference type="Proteomes" id="UP000635606">
    <property type="component" value="Unassembled WGS sequence"/>
</dbReference>
<keyword evidence="3" id="KW-1185">Reference proteome</keyword>
<evidence type="ECO:0000313" key="2">
    <source>
        <dbReference type="EMBL" id="GIJ67635.1"/>
    </source>
</evidence>
<reference evidence="2" key="1">
    <citation type="submission" date="2021-01" db="EMBL/GenBank/DDBJ databases">
        <title>Whole genome shotgun sequence of Virgisporangium ochraceum NBRC 16418.</title>
        <authorList>
            <person name="Komaki H."/>
            <person name="Tamura T."/>
        </authorList>
    </citation>
    <scope>NUCLEOTIDE SEQUENCE</scope>
    <source>
        <strain evidence="2">NBRC 16418</strain>
    </source>
</reference>
<keyword evidence="1" id="KW-0472">Membrane</keyword>